<dbReference type="PANTHER" id="PTHR42760">
    <property type="entry name" value="SHORT-CHAIN DEHYDROGENASES/REDUCTASES FAMILY MEMBER"/>
    <property type="match status" value="1"/>
</dbReference>
<reference evidence="3" key="1">
    <citation type="submission" date="2022-04" db="EMBL/GenBank/DDBJ databases">
        <title>Whole genome sequence of Sphaerotilus sp. FB-5.</title>
        <authorList>
            <person name="Takeda M."/>
            <person name="Narihara S."/>
            <person name="Akimoto M."/>
            <person name="Akimoto R."/>
            <person name="Nishiyashiki S."/>
            <person name="Murakami T."/>
        </authorList>
    </citation>
    <scope>NUCLEOTIDE SEQUENCE</scope>
    <source>
        <strain evidence="3">FB-5</strain>
    </source>
</reference>
<feature type="domain" description="Ketoreductase" evidence="2">
    <location>
        <begin position="17"/>
        <end position="197"/>
    </location>
</feature>
<gene>
    <name evidence="3" type="ORF">CATMQ487_35200</name>
</gene>
<dbReference type="InterPro" id="IPR057326">
    <property type="entry name" value="KR_dom"/>
</dbReference>
<dbReference type="Pfam" id="PF13561">
    <property type="entry name" value="adh_short_C2"/>
    <property type="match status" value="1"/>
</dbReference>
<keyword evidence="4" id="KW-1185">Reference proteome</keyword>
<dbReference type="PRINTS" id="PR00081">
    <property type="entry name" value="GDHRDH"/>
</dbReference>
<dbReference type="RefSeq" id="WP_251969815.1">
    <property type="nucleotide sequence ID" value="NZ_AP025730.1"/>
</dbReference>
<dbReference type="InterPro" id="IPR036291">
    <property type="entry name" value="NAD(P)-bd_dom_sf"/>
</dbReference>
<dbReference type="SUPFAM" id="SSF51735">
    <property type="entry name" value="NAD(P)-binding Rossmann-fold domains"/>
    <property type="match status" value="1"/>
</dbReference>
<evidence type="ECO:0000313" key="4">
    <source>
        <dbReference type="Proteomes" id="UP001057498"/>
    </source>
</evidence>
<dbReference type="Proteomes" id="UP001057498">
    <property type="component" value="Chromosome"/>
</dbReference>
<sequence length="262" mass="26908">MTAAVDSIVDRFKLAGHVALITGASSGLGRHFAQTLAEAGATVVVAARRVDRLDELVAQLRSQGREAIALAMDVSDAASVKAGFDALAAKGLTADVIVHSAGVAVSRPLLDQTEADWDGVLDTNLKGAWLVAQEGARRLVAAGLSGSIVQIASITGERVAGGVAPYCASKAGLIHLTKALALELARHHIRVNALAPGYIATELNRDFLASSAGEKLRARIPQRSFGRAEDLDGPLLLLASEAGAFITGGVLAVDGGHLVSSL</sequence>
<evidence type="ECO:0000259" key="2">
    <source>
        <dbReference type="SMART" id="SM00822"/>
    </source>
</evidence>
<protein>
    <submittedName>
        <fullName evidence="3">3-oxoacyl-ACP reductase</fullName>
    </submittedName>
</protein>
<name>A0ABN6PRQ9_9BURK</name>
<dbReference type="Gene3D" id="3.40.50.720">
    <property type="entry name" value="NAD(P)-binding Rossmann-like Domain"/>
    <property type="match status" value="1"/>
</dbReference>
<dbReference type="SMART" id="SM00822">
    <property type="entry name" value="PKS_KR"/>
    <property type="match status" value="1"/>
</dbReference>
<dbReference type="InterPro" id="IPR002347">
    <property type="entry name" value="SDR_fam"/>
</dbReference>
<proteinExistence type="inferred from homology"/>
<evidence type="ECO:0000313" key="3">
    <source>
        <dbReference type="EMBL" id="BDI06550.1"/>
    </source>
</evidence>
<dbReference type="PROSITE" id="PS00061">
    <property type="entry name" value="ADH_SHORT"/>
    <property type="match status" value="1"/>
</dbReference>
<dbReference type="PANTHER" id="PTHR42760:SF135">
    <property type="entry name" value="BLL7886 PROTEIN"/>
    <property type="match status" value="1"/>
</dbReference>
<dbReference type="PRINTS" id="PR00080">
    <property type="entry name" value="SDRFAMILY"/>
</dbReference>
<dbReference type="InterPro" id="IPR020904">
    <property type="entry name" value="Sc_DH/Rdtase_CS"/>
</dbReference>
<accession>A0ABN6PRQ9</accession>
<dbReference type="EMBL" id="AP025730">
    <property type="protein sequence ID" value="BDI06550.1"/>
    <property type="molecule type" value="Genomic_DNA"/>
</dbReference>
<organism evidence="3 4">
    <name type="scientific">Sphaerotilus microaerophilus</name>
    <dbReference type="NCBI Taxonomy" id="2914710"/>
    <lineage>
        <taxon>Bacteria</taxon>
        <taxon>Pseudomonadati</taxon>
        <taxon>Pseudomonadota</taxon>
        <taxon>Betaproteobacteria</taxon>
        <taxon>Burkholderiales</taxon>
        <taxon>Sphaerotilaceae</taxon>
        <taxon>Sphaerotilus</taxon>
    </lineage>
</organism>
<comment type="similarity">
    <text evidence="1">Belongs to the short-chain dehydrogenases/reductases (SDR) family.</text>
</comment>
<evidence type="ECO:0000256" key="1">
    <source>
        <dbReference type="ARBA" id="ARBA00006484"/>
    </source>
</evidence>